<evidence type="ECO:0000313" key="3">
    <source>
        <dbReference type="Proteomes" id="UP000320055"/>
    </source>
</evidence>
<keyword evidence="3" id="KW-1185">Reference proteome</keyword>
<evidence type="ECO:0000313" key="2">
    <source>
        <dbReference type="EMBL" id="VEP12875.1"/>
    </source>
</evidence>
<feature type="domain" description="SnoaL-like" evidence="1">
    <location>
        <begin position="28"/>
        <end position="123"/>
    </location>
</feature>
<dbReference type="EMBL" id="CAACVJ010000079">
    <property type="protein sequence ID" value="VEP12875.1"/>
    <property type="molecule type" value="Genomic_DNA"/>
</dbReference>
<organism evidence="2 3">
    <name type="scientific">Hyella patelloides LEGE 07179</name>
    <dbReference type="NCBI Taxonomy" id="945734"/>
    <lineage>
        <taxon>Bacteria</taxon>
        <taxon>Bacillati</taxon>
        <taxon>Cyanobacteriota</taxon>
        <taxon>Cyanophyceae</taxon>
        <taxon>Pleurocapsales</taxon>
        <taxon>Hyellaceae</taxon>
        <taxon>Hyella</taxon>
    </lineage>
</organism>
<sequence length="138" mass="16284">MASSSVLTKSNLDLVIEMEIAASQIASGKHDENYFKTFFLDDVFFKVGASKETRGYRNIIDYLIWLFSFIEPNWPFEFRGTWELEDTVIIEMDTKCFRRSDGKPISFPCTDILRFEGNKIREWRVYPDQSELWLTDKV</sequence>
<dbReference type="SUPFAM" id="SSF54427">
    <property type="entry name" value="NTF2-like"/>
    <property type="match status" value="1"/>
</dbReference>
<dbReference type="Proteomes" id="UP000320055">
    <property type="component" value="Unassembled WGS sequence"/>
</dbReference>
<accession>A0A563VNL8</accession>
<dbReference type="Pfam" id="PF12680">
    <property type="entry name" value="SnoaL_2"/>
    <property type="match status" value="1"/>
</dbReference>
<gene>
    <name evidence="2" type="ORF">H1P_170008</name>
</gene>
<dbReference type="Gene3D" id="3.10.450.50">
    <property type="match status" value="1"/>
</dbReference>
<name>A0A563VNL8_9CYAN</name>
<dbReference type="RefSeq" id="WP_186375821.1">
    <property type="nucleotide sequence ID" value="NZ_LR213779.1"/>
</dbReference>
<dbReference type="InterPro" id="IPR032710">
    <property type="entry name" value="NTF2-like_dom_sf"/>
</dbReference>
<evidence type="ECO:0000259" key="1">
    <source>
        <dbReference type="Pfam" id="PF12680"/>
    </source>
</evidence>
<dbReference type="InterPro" id="IPR037401">
    <property type="entry name" value="SnoaL-like"/>
</dbReference>
<proteinExistence type="predicted"/>
<dbReference type="AlphaFoldDB" id="A0A563VNL8"/>
<reference evidence="2 3" key="1">
    <citation type="submission" date="2019-01" db="EMBL/GenBank/DDBJ databases">
        <authorList>
            <person name="Brito A."/>
        </authorList>
    </citation>
    <scope>NUCLEOTIDE SEQUENCE [LARGE SCALE GENOMIC DNA]</scope>
    <source>
        <strain evidence="2">1</strain>
    </source>
</reference>
<protein>
    <recommendedName>
        <fullName evidence="1">SnoaL-like domain-containing protein</fullName>
    </recommendedName>
</protein>